<feature type="binding site" evidence="6">
    <location>
        <begin position="558"/>
        <end position="559"/>
    </location>
    <ligand>
        <name>FAD</name>
        <dbReference type="ChEBI" id="CHEBI:57692"/>
    </ligand>
</feature>
<accession>A0A6A6JC68</accession>
<gene>
    <name evidence="8" type="ORF">EI97DRAFT_405413</name>
</gene>
<evidence type="ECO:0000256" key="3">
    <source>
        <dbReference type="ARBA" id="ARBA00022630"/>
    </source>
</evidence>
<dbReference type="InterPro" id="IPR007867">
    <property type="entry name" value="GMC_OxRtase_C"/>
</dbReference>
<evidence type="ECO:0000256" key="1">
    <source>
        <dbReference type="ARBA" id="ARBA00001974"/>
    </source>
</evidence>
<name>A0A6A6JC68_WESOR</name>
<feature type="domain" description="Glucose-methanol-choline oxidoreductase N-terminal" evidence="7">
    <location>
        <begin position="268"/>
        <end position="282"/>
    </location>
</feature>
<evidence type="ECO:0000256" key="6">
    <source>
        <dbReference type="PIRSR" id="PIRSR000137-2"/>
    </source>
</evidence>
<dbReference type="AlphaFoldDB" id="A0A6A6JC68"/>
<dbReference type="Gene3D" id="3.30.560.10">
    <property type="entry name" value="Glucose Oxidase, domain 3"/>
    <property type="match status" value="1"/>
</dbReference>
<dbReference type="PROSITE" id="PS51257">
    <property type="entry name" value="PROKAR_LIPOPROTEIN"/>
    <property type="match status" value="1"/>
</dbReference>
<dbReference type="PANTHER" id="PTHR11552:SF147">
    <property type="entry name" value="CHOLINE DEHYDROGENASE, MITOCHONDRIAL"/>
    <property type="match status" value="1"/>
</dbReference>
<dbReference type="PROSITE" id="PS00624">
    <property type="entry name" value="GMC_OXRED_2"/>
    <property type="match status" value="1"/>
</dbReference>
<keyword evidence="3" id="KW-0285">Flavoprotein</keyword>
<dbReference type="GO" id="GO:0050660">
    <property type="term" value="F:flavin adenine dinucleotide binding"/>
    <property type="evidence" value="ECO:0007669"/>
    <property type="project" value="InterPro"/>
</dbReference>
<comment type="similarity">
    <text evidence="2">Belongs to the GMC oxidoreductase family.</text>
</comment>
<dbReference type="PIRSF" id="PIRSF000137">
    <property type="entry name" value="Alcohol_oxidase"/>
    <property type="match status" value="1"/>
</dbReference>
<keyword evidence="9" id="KW-1185">Reference proteome</keyword>
<sequence>MAPKELASETYDYIICGGGTAGCVLAGRLAETENSTILIIEAGPHQEAVPAATIPAAVSKILGTEADWNIQSEPCEHLNNRKLHLARGKFLGGSSGCNGTLSIRGVPQDYDDWNVAGWSGEEMFHYMRKAEDFRSNDWFEGAIQAHGRDGPIITSPHEPAPISERMLQSFQSKGFLLLPDMFTTGESAVGCGHAVRTVYKGVRSTPVEFLSRQKGGTSNVTIKTGIFVDKILAHNVDGKLRASAVIVEGEDMSKMTFVARREIILAAGTYGSPAILLRSGIGPAKEVAELGVEPLLDLPGVGKNLMDHLVLLNFYEVSEPGLTHDHLIWHTGGREKSMQAYKESRTGFFSQFPFGAFAFTRLDDRLKNSPLWTTTKTDDERDAMGTLPCQPHVEFWNTECYSPKYMFKDFPPDGKYAFAMATMFFHARSRGEVTLRSFDPRENPRVQHNYLQDPLDMLVFSEACQLANEIALEGMGTKDVIAGSWPVGQGHDKFTRREQWEEAIRERADTCYHPAGTCKMGRREDEMAVVDAELCVHGVEGLRVVDASIMPLLMSGHPQMPVMAIAEKAADLIKARWALAA</sequence>
<protein>
    <submittedName>
        <fullName evidence="8">Alcohol oxidase</fullName>
    </submittedName>
</protein>
<reference evidence="8" key="1">
    <citation type="journal article" date="2020" name="Stud. Mycol.">
        <title>101 Dothideomycetes genomes: a test case for predicting lifestyles and emergence of pathogens.</title>
        <authorList>
            <person name="Haridas S."/>
            <person name="Albert R."/>
            <person name="Binder M."/>
            <person name="Bloem J."/>
            <person name="Labutti K."/>
            <person name="Salamov A."/>
            <person name="Andreopoulos B."/>
            <person name="Baker S."/>
            <person name="Barry K."/>
            <person name="Bills G."/>
            <person name="Bluhm B."/>
            <person name="Cannon C."/>
            <person name="Castanera R."/>
            <person name="Culley D."/>
            <person name="Daum C."/>
            <person name="Ezra D."/>
            <person name="Gonzalez J."/>
            <person name="Henrissat B."/>
            <person name="Kuo A."/>
            <person name="Liang C."/>
            <person name="Lipzen A."/>
            <person name="Lutzoni F."/>
            <person name="Magnuson J."/>
            <person name="Mondo S."/>
            <person name="Nolan M."/>
            <person name="Ohm R."/>
            <person name="Pangilinan J."/>
            <person name="Park H.-J."/>
            <person name="Ramirez L."/>
            <person name="Alfaro M."/>
            <person name="Sun H."/>
            <person name="Tritt A."/>
            <person name="Yoshinaga Y."/>
            <person name="Zwiers L.-H."/>
            <person name="Turgeon B."/>
            <person name="Goodwin S."/>
            <person name="Spatafora J."/>
            <person name="Crous P."/>
            <person name="Grigoriev I."/>
        </authorList>
    </citation>
    <scope>NUCLEOTIDE SEQUENCE</scope>
    <source>
        <strain evidence="8">CBS 379.55</strain>
    </source>
</reference>
<keyword evidence="4 6" id="KW-0274">FAD</keyword>
<feature type="active site" description="Proton acceptor" evidence="5">
    <location>
        <position position="557"/>
    </location>
</feature>
<dbReference type="Proteomes" id="UP000800097">
    <property type="component" value="Unassembled WGS sequence"/>
</dbReference>
<dbReference type="Pfam" id="PF00732">
    <property type="entry name" value="GMC_oxred_N"/>
    <property type="match status" value="1"/>
</dbReference>
<proteinExistence type="inferred from homology"/>
<evidence type="ECO:0000256" key="2">
    <source>
        <dbReference type="ARBA" id="ARBA00010790"/>
    </source>
</evidence>
<dbReference type="SUPFAM" id="SSF51905">
    <property type="entry name" value="FAD/NAD(P)-binding domain"/>
    <property type="match status" value="1"/>
</dbReference>
<dbReference type="InterPro" id="IPR012132">
    <property type="entry name" value="GMC_OxRdtase"/>
</dbReference>
<dbReference type="GeneID" id="54549734"/>
<dbReference type="GO" id="GO:0016614">
    <property type="term" value="F:oxidoreductase activity, acting on CH-OH group of donors"/>
    <property type="evidence" value="ECO:0007669"/>
    <property type="project" value="InterPro"/>
</dbReference>
<dbReference type="InterPro" id="IPR036188">
    <property type="entry name" value="FAD/NAD-bd_sf"/>
</dbReference>
<evidence type="ECO:0000313" key="8">
    <source>
        <dbReference type="EMBL" id="KAF2272789.1"/>
    </source>
</evidence>
<dbReference type="SUPFAM" id="SSF54373">
    <property type="entry name" value="FAD-linked reductases, C-terminal domain"/>
    <property type="match status" value="1"/>
</dbReference>
<dbReference type="EMBL" id="ML986516">
    <property type="protein sequence ID" value="KAF2272789.1"/>
    <property type="molecule type" value="Genomic_DNA"/>
</dbReference>
<dbReference type="Gene3D" id="3.50.50.60">
    <property type="entry name" value="FAD/NAD(P)-binding domain"/>
    <property type="match status" value="1"/>
</dbReference>
<dbReference type="RefSeq" id="XP_033650328.1">
    <property type="nucleotide sequence ID" value="XM_033796559.1"/>
</dbReference>
<organism evidence="8 9">
    <name type="scientific">Westerdykella ornata</name>
    <dbReference type="NCBI Taxonomy" id="318751"/>
    <lineage>
        <taxon>Eukaryota</taxon>
        <taxon>Fungi</taxon>
        <taxon>Dikarya</taxon>
        <taxon>Ascomycota</taxon>
        <taxon>Pezizomycotina</taxon>
        <taxon>Dothideomycetes</taxon>
        <taxon>Pleosporomycetidae</taxon>
        <taxon>Pleosporales</taxon>
        <taxon>Sporormiaceae</taxon>
        <taxon>Westerdykella</taxon>
    </lineage>
</organism>
<comment type="cofactor">
    <cofactor evidence="1 6">
        <name>FAD</name>
        <dbReference type="ChEBI" id="CHEBI:57692"/>
    </cofactor>
</comment>
<feature type="active site" description="Proton donor" evidence="5">
    <location>
        <position position="513"/>
    </location>
</feature>
<evidence type="ECO:0000313" key="9">
    <source>
        <dbReference type="Proteomes" id="UP000800097"/>
    </source>
</evidence>
<evidence type="ECO:0000256" key="5">
    <source>
        <dbReference type="PIRSR" id="PIRSR000137-1"/>
    </source>
</evidence>
<evidence type="ECO:0000256" key="4">
    <source>
        <dbReference type="ARBA" id="ARBA00022827"/>
    </source>
</evidence>
<evidence type="ECO:0000259" key="7">
    <source>
        <dbReference type="PROSITE" id="PS00624"/>
    </source>
</evidence>
<dbReference type="OrthoDB" id="269227at2759"/>
<dbReference type="Pfam" id="PF05199">
    <property type="entry name" value="GMC_oxred_C"/>
    <property type="match status" value="1"/>
</dbReference>
<dbReference type="PANTHER" id="PTHR11552">
    <property type="entry name" value="GLUCOSE-METHANOL-CHOLINE GMC OXIDOREDUCTASE"/>
    <property type="match status" value="1"/>
</dbReference>
<feature type="binding site" evidence="6">
    <location>
        <position position="228"/>
    </location>
    <ligand>
        <name>FAD</name>
        <dbReference type="ChEBI" id="CHEBI:57692"/>
    </ligand>
</feature>
<dbReference type="InterPro" id="IPR000172">
    <property type="entry name" value="GMC_OxRdtase_N"/>
</dbReference>